<dbReference type="AlphaFoldDB" id="A0A137NUT8"/>
<comment type="cofactor">
    <cofactor evidence="7">
        <name>heme</name>
        <dbReference type="ChEBI" id="CHEBI:30413"/>
    </cofactor>
</comment>
<keyword evidence="3 7" id="KW-0479">Metal-binding</keyword>
<comment type="similarity">
    <text evidence="1">Belongs to the cytochrome P450 family.</text>
</comment>
<evidence type="ECO:0000256" key="4">
    <source>
        <dbReference type="ARBA" id="ARBA00023002"/>
    </source>
</evidence>
<dbReference type="OrthoDB" id="1470350at2759"/>
<keyword evidence="5 7" id="KW-0408">Iron</keyword>
<dbReference type="PANTHER" id="PTHR24291:SF50">
    <property type="entry name" value="BIFUNCTIONAL ALBAFLAVENONE MONOOXYGENASE_TERPENE SYNTHASE"/>
    <property type="match status" value="1"/>
</dbReference>
<dbReference type="EMBL" id="KQ964715">
    <property type="protein sequence ID" value="KXN66516.1"/>
    <property type="molecule type" value="Genomic_DNA"/>
</dbReference>
<gene>
    <name evidence="8" type="ORF">CONCODRAFT_80468</name>
</gene>
<dbReference type="PRINTS" id="PR00385">
    <property type="entry name" value="P450"/>
</dbReference>
<dbReference type="GO" id="GO:0016705">
    <property type="term" value="F:oxidoreductase activity, acting on paired donors, with incorporation or reduction of molecular oxygen"/>
    <property type="evidence" value="ECO:0007669"/>
    <property type="project" value="InterPro"/>
</dbReference>
<protein>
    <submittedName>
        <fullName evidence="8">Cytochrome P450</fullName>
    </submittedName>
</protein>
<dbReference type="PRINTS" id="PR00463">
    <property type="entry name" value="EP450I"/>
</dbReference>
<sequence length="439" mass="50733">MQKEFQPLIDEHGVIRVFTHLGWTLFIGSPSACKEISNKPDIFTKPSFEDAKISRHLTSFFGKSQVVSNNGDEWKRHRKVINPIFTQSWSTQLFGACAHDLINGWEKQVDKDVKVHDLIQRMTLDVFGRAIFDIDFKAVKDPDSKLFHLYNDITEEMFSNPLYILIGFLDDLPYIGRTKLENQIKKYHEFVEEMLNLRSRELKEGKSNNSQNLITSFLKSNEKEDESKLTMDEIRDNITIFILAGHDTTSNTLASTLYYLARYPEIQDKLRSEVLEVLGNPSELTVPTIDQLKNMPYMDLVNKESMRIMTTASSIQRDTFQTHTLSNGLTIPKSTPIFLHLWGIHHNSKAFPNPFEFNPDRFKDMGSEESRNWQPFLTGIRSCIGTTFSLMEQRVTIAMLLQKFEFSITNSNPDYDKLRITASGIVRPRDLHLHIKSRA</sequence>
<dbReference type="InterPro" id="IPR050196">
    <property type="entry name" value="Cytochrome_P450_Monoox"/>
</dbReference>
<feature type="binding site" description="axial binding residue" evidence="7">
    <location>
        <position position="383"/>
    </location>
    <ligand>
        <name>heme</name>
        <dbReference type="ChEBI" id="CHEBI:30413"/>
    </ligand>
    <ligandPart>
        <name>Fe</name>
        <dbReference type="ChEBI" id="CHEBI:18248"/>
    </ligandPart>
</feature>
<organism evidence="8 9">
    <name type="scientific">Conidiobolus coronatus (strain ATCC 28846 / CBS 209.66 / NRRL 28638)</name>
    <name type="common">Delacroixia coronata</name>
    <dbReference type="NCBI Taxonomy" id="796925"/>
    <lineage>
        <taxon>Eukaryota</taxon>
        <taxon>Fungi</taxon>
        <taxon>Fungi incertae sedis</taxon>
        <taxon>Zoopagomycota</taxon>
        <taxon>Entomophthoromycotina</taxon>
        <taxon>Entomophthoromycetes</taxon>
        <taxon>Entomophthorales</taxon>
        <taxon>Ancylistaceae</taxon>
        <taxon>Conidiobolus</taxon>
    </lineage>
</organism>
<dbReference type="Proteomes" id="UP000070444">
    <property type="component" value="Unassembled WGS sequence"/>
</dbReference>
<evidence type="ECO:0000256" key="3">
    <source>
        <dbReference type="ARBA" id="ARBA00022723"/>
    </source>
</evidence>
<dbReference type="Gene3D" id="1.10.630.10">
    <property type="entry name" value="Cytochrome P450"/>
    <property type="match status" value="1"/>
</dbReference>
<dbReference type="SUPFAM" id="SSF48264">
    <property type="entry name" value="Cytochrome P450"/>
    <property type="match status" value="1"/>
</dbReference>
<evidence type="ECO:0000256" key="5">
    <source>
        <dbReference type="ARBA" id="ARBA00023004"/>
    </source>
</evidence>
<evidence type="ECO:0000256" key="2">
    <source>
        <dbReference type="ARBA" id="ARBA00022617"/>
    </source>
</evidence>
<evidence type="ECO:0000313" key="8">
    <source>
        <dbReference type="EMBL" id="KXN66516.1"/>
    </source>
</evidence>
<proteinExistence type="inferred from homology"/>
<dbReference type="STRING" id="796925.A0A137NUT8"/>
<dbReference type="InterPro" id="IPR002401">
    <property type="entry name" value="Cyt_P450_E_grp-I"/>
</dbReference>
<dbReference type="InterPro" id="IPR036396">
    <property type="entry name" value="Cyt_P450_sf"/>
</dbReference>
<evidence type="ECO:0000313" key="9">
    <source>
        <dbReference type="Proteomes" id="UP000070444"/>
    </source>
</evidence>
<dbReference type="OMA" id="MEQRELT"/>
<dbReference type="Pfam" id="PF00067">
    <property type="entry name" value="p450"/>
    <property type="match status" value="1"/>
</dbReference>
<dbReference type="GO" id="GO:0020037">
    <property type="term" value="F:heme binding"/>
    <property type="evidence" value="ECO:0007669"/>
    <property type="project" value="InterPro"/>
</dbReference>
<evidence type="ECO:0000256" key="7">
    <source>
        <dbReference type="PIRSR" id="PIRSR602401-1"/>
    </source>
</evidence>
<dbReference type="GO" id="GO:0005506">
    <property type="term" value="F:iron ion binding"/>
    <property type="evidence" value="ECO:0007669"/>
    <property type="project" value="InterPro"/>
</dbReference>
<name>A0A137NUT8_CONC2</name>
<evidence type="ECO:0000256" key="1">
    <source>
        <dbReference type="ARBA" id="ARBA00010617"/>
    </source>
</evidence>
<reference evidence="8 9" key="1">
    <citation type="journal article" date="2015" name="Genome Biol. Evol.">
        <title>Phylogenomic analyses indicate that early fungi evolved digesting cell walls of algal ancestors of land plants.</title>
        <authorList>
            <person name="Chang Y."/>
            <person name="Wang S."/>
            <person name="Sekimoto S."/>
            <person name="Aerts A.L."/>
            <person name="Choi C."/>
            <person name="Clum A."/>
            <person name="LaButti K.M."/>
            <person name="Lindquist E.A."/>
            <person name="Yee Ngan C."/>
            <person name="Ohm R.A."/>
            <person name="Salamov A.A."/>
            <person name="Grigoriev I.V."/>
            <person name="Spatafora J.W."/>
            <person name="Berbee M.L."/>
        </authorList>
    </citation>
    <scope>NUCLEOTIDE SEQUENCE [LARGE SCALE GENOMIC DNA]</scope>
    <source>
        <strain evidence="8 9">NRRL 28638</strain>
    </source>
</reference>
<dbReference type="InterPro" id="IPR001128">
    <property type="entry name" value="Cyt_P450"/>
</dbReference>
<keyword evidence="2 7" id="KW-0349">Heme</keyword>
<accession>A0A137NUT8</accession>
<dbReference type="PANTHER" id="PTHR24291">
    <property type="entry name" value="CYTOCHROME P450 FAMILY 4"/>
    <property type="match status" value="1"/>
</dbReference>
<keyword evidence="4" id="KW-0560">Oxidoreductase</keyword>
<evidence type="ECO:0000256" key="6">
    <source>
        <dbReference type="ARBA" id="ARBA00023033"/>
    </source>
</evidence>
<dbReference type="GO" id="GO:0004497">
    <property type="term" value="F:monooxygenase activity"/>
    <property type="evidence" value="ECO:0007669"/>
    <property type="project" value="UniProtKB-KW"/>
</dbReference>
<keyword evidence="9" id="KW-1185">Reference proteome</keyword>
<keyword evidence="6" id="KW-0503">Monooxygenase</keyword>